<reference evidence="2 3" key="1">
    <citation type="submission" date="2023-12" db="EMBL/GenBank/DDBJ databases">
        <title>Genomic sequences of Capnocytophaga and Parvimonas strains.</title>
        <authorList>
            <person name="Watt R.M."/>
            <person name="Wang M."/>
            <person name="Yang T."/>
            <person name="Tong W.M."/>
        </authorList>
    </citation>
    <scope>NUCLEOTIDE SEQUENCE [LARGE SCALE GENOMIC DNA]</scope>
    <source>
        <strain evidence="2 3">CCUG 13096</strain>
    </source>
</reference>
<proteinExistence type="predicted"/>
<dbReference type="Pfam" id="PF01850">
    <property type="entry name" value="PIN"/>
    <property type="match status" value="1"/>
</dbReference>
<dbReference type="RefSeq" id="WP_298824338.1">
    <property type="nucleotide sequence ID" value="NZ_JAYKBW010000003.1"/>
</dbReference>
<keyword evidence="3" id="KW-1185">Reference proteome</keyword>
<comment type="caution">
    <text evidence="2">The sequence shown here is derived from an EMBL/GenBank/DDBJ whole genome shotgun (WGS) entry which is preliminary data.</text>
</comment>
<evidence type="ECO:0000313" key="3">
    <source>
        <dbReference type="Proteomes" id="UP001311730"/>
    </source>
</evidence>
<dbReference type="EMBL" id="JAYKBW010000003">
    <property type="protein sequence ID" value="MEB3074208.1"/>
    <property type="molecule type" value="Genomic_DNA"/>
</dbReference>
<protein>
    <submittedName>
        <fullName evidence="2">Type II toxin-antitoxin system VapC family toxin</fullName>
    </submittedName>
</protein>
<dbReference type="InterPro" id="IPR002716">
    <property type="entry name" value="PIN_dom"/>
</dbReference>
<evidence type="ECO:0000259" key="1">
    <source>
        <dbReference type="Pfam" id="PF01850"/>
    </source>
</evidence>
<dbReference type="PANTHER" id="PTHR36173">
    <property type="entry name" value="RIBONUCLEASE VAPC16-RELATED"/>
    <property type="match status" value="1"/>
</dbReference>
<dbReference type="InterPro" id="IPR029060">
    <property type="entry name" value="PIN-like_dom_sf"/>
</dbReference>
<gene>
    <name evidence="2" type="ORF">VJJ08_02700</name>
</gene>
<dbReference type="Proteomes" id="UP001311730">
    <property type="component" value="Unassembled WGS sequence"/>
</dbReference>
<accession>A0ABU5Z5I5</accession>
<dbReference type="PANTHER" id="PTHR36173:SF2">
    <property type="entry name" value="RIBONUCLEASE VAPC16"/>
    <property type="match status" value="1"/>
</dbReference>
<name>A0ABU5Z5I5_9FLAO</name>
<dbReference type="CDD" id="cd09872">
    <property type="entry name" value="PIN_Sll0205-like"/>
    <property type="match status" value="1"/>
</dbReference>
<dbReference type="InterPro" id="IPR041705">
    <property type="entry name" value="PIN_Sll0205"/>
</dbReference>
<organism evidence="2 3">
    <name type="scientific">Capnocytophaga gingivalis</name>
    <dbReference type="NCBI Taxonomy" id="1017"/>
    <lineage>
        <taxon>Bacteria</taxon>
        <taxon>Pseudomonadati</taxon>
        <taxon>Bacteroidota</taxon>
        <taxon>Flavobacteriia</taxon>
        <taxon>Flavobacteriales</taxon>
        <taxon>Flavobacteriaceae</taxon>
        <taxon>Capnocytophaga</taxon>
    </lineage>
</organism>
<dbReference type="SUPFAM" id="SSF88723">
    <property type="entry name" value="PIN domain-like"/>
    <property type="match status" value="1"/>
</dbReference>
<dbReference type="Gene3D" id="3.40.50.1010">
    <property type="entry name" value="5'-nuclease"/>
    <property type="match status" value="1"/>
</dbReference>
<feature type="domain" description="PIN" evidence="1">
    <location>
        <begin position="3"/>
        <end position="131"/>
    </location>
</feature>
<sequence length="145" mass="16870">MDYFLDTNIIIILFEGRDNEIKNKVKDILTNDNNSFYASTISILEMAQLYRKKRINNINYESEEFNTGDKFISYILNELPILKILPFEEKHALIASRLSFVKNHNDPNDLAIIAHAIGEKMLLISCDDKFPLYKEQGAFIIHNSR</sequence>
<evidence type="ECO:0000313" key="2">
    <source>
        <dbReference type="EMBL" id="MEB3074208.1"/>
    </source>
</evidence>
<dbReference type="InterPro" id="IPR052919">
    <property type="entry name" value="TA_system_RNase"/>
</dbReference>